<dbReference type="InParanoid" id="A0A0C2SLM8"/>
<evidence type="ECO:0000313" key="1">
    <source>
        <dbReference type="EMBL" id="KIL54839.1"/>
    </source>
</evidence>
<dbReference type="HOGENOM" id="CLU_118388_0_0_1"/>
<accession>A0A0C2SLM8</accession>
<sequence length="165" mass="18802">MHTESHYWHTIAKLGDAKTKAEHKSIVKSTGISRMPLTAASCAFLHPSFYPLDPFHLFFENIVPHIWDIWTIHSETDELGHLNREKAEKFGELVGKAMSTLPPSFCGAVRDPYLKRQSQYKAFEWMALTYWYIVPIGCELGFNSLILQNFASLAKIIETAMTISP</sequence>
<evidence type="ECO:0000313" key="2">
    <source>
        <dbReference type="Proteomes" id="UP000054549"/>
    </source>
</evidence>
<dbReference type="STRING" id="946122.A0A0C2SLM8"/>
<name>A0A0C2SLM8_AMAMK</name>
<dbReference type="OrthoDB" id="3359887at2759"/>
<dbReference type="Proteomes" id="UP000054549">
    <property type="component" value="Unassembled WGS sequence"/>
</dbReference>
<organism evidence="1 2">
    <name type="scientific">Amanita muscaria (strain Koide BX008)</name>
    <dbReference type="NCBI Taxonomy" id="946122"/>
    <lineage>
        <taxon>Eukaryota</taxon>
        <taxon>Fungi</taxon>
        <taxon>Dikarya</taxon>
        <taxon>Basidiomycota</taxon>
        <taxon>Agaricomycotina</taxon>
        <taxon>Agaricomycetes</taxon>
        <taxon>Agaricomycetidae</taxon>
        <taxon>Agaricales</taxon>
        <taxon>Pluteineae</taxon>
        <taxon>Amanitaceae</taxon>
        <taxon>Amanita</taxon>
    </lineage>
</organism>
<keyword evidence="2" id="KW-1185">Reference proteome</keyword>
<gene>
    <name evidence="1" type="ORF">M378DRAFT_188714</name>
</gene>
<dbReference type="EMBL" id="KN818619">
    <property type="protein sequence ID" value="KIL54839.1"/>
    <property type="molecule type" value="Genomic_DNA"/>
</dbReference>
<reference evidence="1 2" key="1">
    <citation type="submission" date="2014-04" db="EMBL/GenBank/DDBJ databases">
        <title>Evolutionary Origins and Diversification of the Mycorrhizal Mutualists.</title>
        <authorList>
            <consortium name="DOE Joint Genome Institute"/>
            <consortium name="Mycorrhizal Genomics Consortium"/>
            <person name="Kohler A."/>
            <person name="Kuo A."/>
            <person name="Nagy L.G."/>
            <person name="Floudas D."/>
            <person name="Copeland A."/>
            <person name="Barry K.W."/>
            <person name="Cichocki N."/>
            <person name="Veneault-Fourrey C."/>
            <person name="LaButti K."/>
            <person name="Lindquist E.A."/>
            <person name="Lipzen A."/>
            <person name="Lundell T."/>
            <person name="Morin E."/>
            <person name="Murat C."/>
            <person name="Riley R."/>
            <person name="Ohm R."/>
            <person name="Sun H."/>
            <person name="Tunlid A."/>
            <person name="Henrissat B."/>
            <person name="Grigoriev I.V."/>
            <person name="Hibbett D.S."/>
            <person name="Martin F."/>
        </authorList>
    </citation>
    <scope>NUCLEOTIDE SEQUENCE [LARGE SCALE GENOMIC DNA]</scope>
    <source>
        <strain evidence="1 2">Koide BX008</strain>
    </source>
</reference>
<protein>
    <submittedName>
        <fullName evidence="1">Uncharacterized protein</fullName>
    </submittedName>
</protein>
<proteinExistence type="predicted"/>
<dbReference type="AlphaFoldDB" id="A0A0C2SLM8"/>